<name>A0ABU6NAZ0_9BACI</name>
<protein>
    <submittedName>
        <fullName evidence="4">Cadherin-like beta sandwich domain-containing protein</fullName>
    </submittedName>
</protein>
<feature type="region of interest" description="Disordered" evidence="1">
    <location>
        <begin position="399"/>
        <end position="444"/>
    </location>
</feature>
<evidence type="ECO:0000256" key="2">
    <source>
        <dbReference type="SAM" id="SignalP"/>
    </source>
</evidence>
<dbReference type="EMBL" id="JARMQG010000164">
    <property type="protein sequence ID" value="MED3563369.1"/>
    <property type="molecule type" value="Genomic_DNA"/>
</dbReference>
<keyword evidence="2" id="KW-0732">Signal</keyword>
<proteinExistence type="predicted"/>
<feature type="domain" description="Cadherin-like beta-sandwich-like" evidence="3">
    <location>
        <begin position="152"/>
        <end position="238"/>
    </location>
</feature>
<feature type="compositionally biased region" description="Polar residues" evidence="1">
    <location>
        <begin position="405"/>
        <end position="444"/>
    </location>
</feature>
<feature type="domain" description="Cadherin-like beta-sandwich-like" evidence="3">
    <location>
        <begin position="311"/>
        <end position="392"/>
    </location>
</feature>
<feature type="region of interest" description="Disordered" evidence="1">
    <location>
        <begin position="241"/>
        <end position="273"/>
    </location>
</feature>
<sequence>MRSREGVKIILATSLVSIGSISYIPSTYAATTDQTTVTTGQTTVTTISEEQNNNTLSKLEINGVSINPSFSSDRKEYSAIVENDIQQISLKLVSDNPKASISINGQLAGDKPLALKTGTNLFAISVSDGTYPQNTYTLTVTRKQNNNNQLKNIKLSNGELSPKFDSAILNYNIKVPYETASLKIMPEAMEETSTMQINNKMYEDGGFSVKLPVGESKVSILVTAENGEKKIYTLNVSRVSKNANNRPNRTTGQIPRTTGTKRNNSNWRTKPGKQTQLFTSNNAVKSAASAQNNGYKNQSQNVVKKVSKATLSSLSVSAGTWNKDFSSEEYTYHLTVNSDVHSVTISPNAKYSSSTINIEGGSSEKIKLDDKKTIISVVVTNGEDRKTYVLVFKKKTEKDESSSKQDNTSDVTASNSDNISVVNTSNTQSLPQTTVGNKSNSSQSTTLWGRITESISYFFNKLF</sequence>
<comment type="caution">
    <text evidence="4">The sequence shown here is derived from an EMBL/GenBank/DDBJ whole genome shotgun (WGS) entry which is preliminary data.</text>
</comment>
<evidence type="ECO:0000313" key="4">
    <source>
        <dbReference type="EMBL" id="MED3563369.1"/>
    </source>
</evidence>
<feature type="domain" description="Cadherin-like beta-sandwich-like" evidence="3">
    <location>
        <begin position="58"/>
        <end position="143"/>
    </location>
</feature>
<accession>A0ABU6NAZ0</accession>
<dbReference type="InterPro" id="IPR025883">
    <property type="entry name" value="Cadherin-like_domain"/>
</dbReference>
<gene>
    <name evidence="4" type="ORF">P4447_13080</name>
</gene>
<evidence type="ECO:0000256" key="1">
    <source>
        <dbReference type="SAM" id="MobiDB-lite"/>
    </source>
</evidence>
<dbReference type="Proteomes" id="UP001330749">
    <property type="component" value="Unassembled WGS sequence"/>
</dbReference>
<dbReference type="RefSeq" id="WP_327968410.1">
    <property type="nucleotide sequence ID" value="NZ_JARMQG010000164.1"/>
</dbReference>
<evidence type="ECO:0000313" key="5">
    <source>
        <dbReference type="Proteomes" id="UP001330749"/>
    </source>
</evidence>
<feature type="chain" id="PRO_5047298981" evidence="2">
    <location>
        <begin position="30"/>
        <end position="463"/>
    </location>
</feature>
<keyword evidence="5" id="KW-1185">Reference proteome</keyword>
<reference evidence="4 5" key="1">
    <citation type="submission" date="2023-03" db="EMBL/GenBank/DDBJ databases">
        <title>Bacillus Genome Sequencing.</title>
        <authorList>
            <person name="Dunlap C."/>
        </authorList>
    </citation>
    <scope>NUCLEOTIDE SEQUENCE [LARGE SCALE GENOMIC DNA]</scope>
    <source>
        <strain evidence="4 5">B-14544</strain>
    </source>
</reference>
<organism evidence="4 5">
    <name type="scientific">Bacillus xiapuensis</name>
    <dbReference type="NCBI Taxonomy" id="2014075"/>
    <lineage>
        <taxon>Bacteria</taxon>
        <taxon>Bacillati</taxon>
        <taxon>Bacillota</taxon>
        <taxon>Bacilli</taxon>
        <taxon>Bacillales</taxon>
        <taxon>Bacillaceae</taxon>
        <taxon>Bacillus</taxon>
    </lineage>
</organism>
<feature type="signal peptide" evidence="2">
    <location>
        <begin position="1"/>
        <end position="29"/>
    </location>
</feature>
<dbReference type="Pfam" id="PF12733">
    <property type="entry name" value="Cadherin-like"/>
    <property type="match status" value="3"/>
</dbReference>
<evidence type="ECO:0000259" key="3">
    <source>
        <dbReference type="Pfam" id="PF12733"/>
    </source>
</evidence>